<dbReference type="Pfam" id="PF00646">
    <property type="entry name" value="F-box"/>
    <property type="match status" value="1"/>
</dbReference>
<comment type="caution">
    <text evidence="2">The sequence shown here is derived from an EMBL/GenBank/DDBJ whole genome shotgun (WGS) entry which is preliminary data.</text>
</comment>
<proteinExistence type="predicted"/>
<evidence type="ECO:0000259" key="1">
    <source>
        <dbReference type="PROSITE" id="PS50181"/>
    </source>
</evidence>
<reference evidence="2 3" key="1">
    <citation type="submission" date="2024-11" db="EMBL/GenBank/DDBJ databases">
        <title>A near-complete genome assembly of Cinchona calisaya.</title>
        <authorList>
            <person name="Lian D.C."/>
            <person name="Zhao X.W."/>
            <person name="Wei L."/>
        </authorList>
    </citation>
    <scope>NUCLEOTIDE SEQUENCE [LARGE SCALE GENOMIC DNA]</scope>
    <source>
        <tissue evidence="2">Nenye</tissue>
    </source>
</reference>
<dbReference type="PROSITE" id="PS50181">
    <property type="entry name" value="FBOX"/>
    <property type="match status" value="1"/>
</dbReference>
<dbReference type="InterPro" id="IPR013101">
    <property type="entry name" value="LRR_PRU1-like"/>
</dbReference>
<dbReference type="InterPro" id="IPR053781">
    <property type="entry name" value="F-box_AtFBL13-like"/>
</dbReference>
<dbReference type="CDD" id="cd22160">
    <property type="entry name" value="F-box_AtFBL13-like"/>
    <property type="match status" value="1"/>
</dbReference>
<feature type="domain" description="F-box" evidence="1">
    <location>
        <begin position="19"/>
        <end position="55"/>
    </location>
</feature>
<dbReference type="Gene3D" id="1.20.1280.50">
    <property type="match status" value="1"/>
</dbReference>
<evidence type="ECO:0000313" key="3">
    <source>
        <dbReference type="Proteomes" id="UP001630127"/>
    </source>
</evidence>
<gene>
    <name evidence="2" type="ORF">ACH5RR_027917</name>
</gene>
<dbReference type="PANTHER" id="PTHR31900:SF30">
    <property type="entry name" value="SUPERFAMILY PROTEIN, PUTATIVE-RELATED"/>
    <property type="match status" value="1"/>
</dbReference>
<dbReference type="InterPro" id="IPR036047">
    <property type="entry name" value="F-box-like_dom_sf"/>
</dbReference>
<organism evidence="2 3">
    <name type="scientific">Cinchona calisaya</name>
    <dbReference type="NCBI Taxonomy" id="153742"/>
    <lineage>
        <taxon>Eukaryota</taxon>
        <taxon>Viridiplantae</taxon>
        <taxon>Streptophyta</taxon>
        <taxon>Embryophyta</taxon>
        <taxon>Tracheophyta</taxon>
        <taxon>Spermatophyta</taxon>
        <taxon>Magnoliopsida</taxon>
        <taxon>eudicotyledons</taxon>
        <taxon>Gunneridae</taxon>
        <taxon>Pentapetalae</taxon>
        <taxon>asterids</taxon>
        <taxon>lamiids</taxon>
        <taxon>Gentianales</taxon>
        <taxon>Rubiaceae</taxon>
        <taxon>Cinchonoideae</taxon>
        <taxon>Cinchoneae</taxon>
        <taxon>Cinchona</taxon>
    </lineage>
</organism>
<dbReference type="InterPro" id="IPR001810">
    <property type="entry name" value="F-box_dom"/>
</dbReference>
<dbReference type="Gene3D" id="3.80.10.10">
    <property type="entry name" value="Ribonuclease Inhibitor"/>
    <property type="match status" value="1"/>
</dbReference>
<dbReference type="InterPro" id="IPR006566">
    <property type="entry name" value="FBD"/>
</dbReference>
<keyword evidence="3" id="KW-1185">Reference proteome</keyword>
<name>A0ABD2YNM5_9GENT</name>
<dbReference type="InterPro" id="IPR050232">
    <property type="entry name" value="FBL13/AtMIF1-like"/>
</dbReference>
<dbReference type="PANTHER" id="PTHR31900">
    <property type="entry name" value="F-BOX/RNI SUPERFAMILY PROTEIN-RELATED"/>
    <property type="match status" value="1"/>
</dbReference>
<protein>
    <recommendedName>
        <fullName evidence="1">F-box domain-containing protein</fullName>
    </recommendedName>
</protein>
<dbReference type="Pfam" id="PF07723">
    <property type="entry name" value="LRR_2"/>
    <property type="match status" value="1"/>
</dbReference>
<accession>A0ABD2YNM5</accession>
<dbReference type="SUPFAM" id="SSF81383">
    <property type="entry name" value="F-box domain"/>
    <property type="match status" value="1"/>
</dbReference>
<dbReference type="Pfam" id="PF08387">
    <property type="entry name" value="FBD"/>
    <property type="match status" value="1"/>
</dbReference>
<dbReference type="InterPro" id="IPR032675">
    <property type="entry name" value="LRR_dom_sf"/>
</dbReference>
<dbReference type="Proteomes" id="UP001630127">
    <property type="component" value="Unassembled WGS sequence"/>
</dbReference>
<dbReference type="SUPFAM" id="SSF52047">
    <property type="entry name" value="RNI-like"/>
    <property type="match status" value="1"/>
</dbReference>
<dbReference type="EMBL" id="JBJUIK010000012">
    <property type="protein sequence ID" value="KAL3508516.1"/>
    <property type="molecule type" value="Genomic_DNA"/>
</dbReference>
<sequence>MNGLELQDVGAVLNVDEANDRISRLPNCVLQYILSFLPTKEAVATSMLARRWRDIWTAVPVVDFDDSMLYSDRLNSWHPIEITRFMNFVERVLLLRDASKIERFRLSCRVCFSASHVHAWILEAIRHGVQELDLCLFVEETFLLPHCVYNCGTLTSIKLEMNCVLQLPSIISFPSLKSLHLGLVTFPDDISTQRLFSFCPVLEELAILDCDWTNLKSIVISIPSLKSLIIDDLPVFDSSDYFRDCEIKIDAGNLIFWKYRGYLVNEIHLTNVSSLVKASLHIPVLHQAKNPLMHLRLLKMFCELKNVSTLGISSCTLESLYVAEQMPSNLPVFQKVTHLELTMQLGLHAGGALMKFLLHLPNLELLSLSKGLDPLMCLTEGDWTPQSASKCFMSSLKTVVLQNFHGNNTEVCLLKSLMKHAFSLERINVFRHKSPSGYSEEQEDWRNQLQSLSRVSESCVIMFF</sequence>
<evidence type="ECO:0000313" key="2">
    <source>
        <dbReference type="EMBL" id="KAL3508516.1"/>
    </source>
</evidence>
<dbReference type="AlphaFoldDB" id="A0ABD2YNM5"/>